<keyword evidence="2" id="KW-0539">Nucleus</keyword>
<feature type="compositionally biased region" description="Polar residues" evidence="3">
    <location>
        <begin position="166"/>
        <end position="179"/>
    </location>
</feature>
<dbReference type="GO" id="GO:0001228">
    <property type="term" value="F:DNA-binding transcription activator activity, RNA polymerase II-specific"/>
    <property type="evidence" value="ECO:0007669"/>
    <property type="project" value="TreeGrafter"/>
</dbReference>
<evidence type="ECO:0000259" key="4">
    <source>
        <dbReference type="PROSITE" id="PS00036"/>
    </source>
</evidence>
<feature type="domain" description="BZIP" evidence="4">
    <location>
        <begin position="49"/>
        <end position="63"/>
    </location>
</feature>
<dbReference type="SMART" id="SM00338">
    <property type="entry name" value="BRLZ"/>
    <property type="match status" value="1"/>
</dbReference>
<feature type="region of interest" description="Disordered" evidence="3">
    <location>
        <begin position="1"/>
        <end position="63"/>
    </location>
</feature>
<feature type="compositionally biased region" description="Polar residues" evidence="3">
    <location>
        <begin position="145"/>
        <end position="157"/>
    </location>
</feature>
<keyword evidence="6" id="KW-1185">Reference proteome</keyword>
<dbReference type="Proteomes" id="UP000738359">
    <property type="component" value="Unassembled WGS sequence"/>
</dbReference>
<feature type="compositionally biased region" description="Polar residues" evidence="3">
    <location>
        <begin position="336"/>
        <end position="346"/>
    </location>
</feature>
<feature type="compositionally biased region" description="Basic and acidic residues" evidence="3">
    <location>
        <begin position="15"/>
        <end position="24"/>
    </location>
</feature>
<evidence type="ECO:0000256" key="1">
    <source>
        <dbReference type="ARBA" id="ARBA00004123"/>
    </source>
</evidence>
<dbReference type="InterPro" id="IPR046347">
    <property type="entry name" value="bZIP_sf"/>
</dbReference>
<dbReference type="AlphaFoldDB" id="A0A9P6M1M9"/>
<dbReference type="GO" id="GO:0000976">
    <property type="term" value="F:transcription cis-regulatory region binding"/>
    <property type="evidence" value="ECO:0007669"/>
    <property type="project" value="InterPro"/>
</dbReference>
<dbReference type="PANTHER" id="PTHR40621">
    <property type="entry name" value="TRANSCRIPTION FACTOR KAPC-RELATED"/>
    <property type="match status" value="1"/>
</dbReference>
<evidence type="ECO:0000313" key="6">
    <source>
        <dbReference type="Proteomes" id="UP000738359"/>
    </source>
</evidence>
<dbReference type="InterPro" id="IPR004827">
    <property type="entry name" value="bZIP"/>
</dbReference>
<feature type="region of interest" description="Disordered" evidence="3">
    <location>
        <begin position="139"/>
        <end position="198"/>
    </location>
</feature>
<name>A0A9P6M1M9_MORAP</name>
<evidence type="ECO:0000256" key="3">
    <source>
        <dbReference type="SAM" id="MobiDB-lite"/>
    </source>
</evidence>
<evidence type="ECO:0000313" key="5">
    <source>
        <dbReference type="EMBL" id="KAF9960493.1"/>
    </source>
</evidence>
<dbReference type="EMBL" id="JAAAHY010000629">
    <property type="protein sequence ID" value="KAF9960493.1"/>
    <property type="molecule type" value="Genomic_DNA"/>
</dbReference>
<comment type="caution">
    <text evidence="5">The sequence shown here is derived from an EMBL/GenBank/DDBJ whole genome shotgun (WGS) entry which is preliminary data.</text>
</comment>
<dbReference type="OrthoDB" id="2593073at2759"/>
<feature type="region of interest" description="Disordered" evidence="3">
    <location>
        <begin position="312"/>
        <end position="349"/>
    </location>
</feature>
<gene>
    <name evidence="5" type="ORF">BGZ70_008585</name>
</gene>
<dbReference type="SUPFAM" id="SSF57959">
    <property type="entry name" value="Leucine zipper domain"/>
    <property type="match status" value="1"/>
</dbReference>
<accession>A0A9P6M1M9</accession>
<dbReference type="GO" id="GO:0090575">
    <property type="term" value="C:RNA polymerase II transcription regulator complex"/>
    <property type="evidence" value="ECO:0007669"/>
    <property type="project" value="TreeGrafter"/>
</dbReference>
<dbReference type="CDD" id="cd14688">
    <property type="entry name" value="bZIP_YAP"/>
    <property type="match status" value="1"/>
</dbReference>
<dbReference type="PANTHER" id="PTHR40621:SF6">
    <property type="entry name" value="AP-1-LIKE TRANSCRIPTION FACTOR YAP1-RELATED"/>
    <property type="match status" value="1"/>
</dbReference>
<dbReference type="PROSITE" id="PS00036">
    <property type="entry name" value="BZIP_BASIC"/>
    <property type="match status" value="1"/>
</dbReference>
<comment type="subcellular location">
    <subcellularLocation>
        <location evidence="1">Nucleus</location>
    </subcellularLocation>
</comment>
<feature type="compositionally biased region" description="Basic and acidic residues" evidence="3">
    <location>
        <begin position="47"/>
        <end position="63"/>
    </location>
</feature>
<dbReference type="Gene3D" id="1.20.5.170">
    <property type="match status" value="1"/>
</dbReference>
<dbReference type="Pfam" id="PF11905">
    <property type="entry name" value="DUF3425"/>
    <property type="match status" value="1"/>
</dbReference>
<evidence type="ECO:0000256" key="2">
    <source>
        <dbReference type="ARBA" id="ARBA00023242"/>
    </source>
</evidence>
<reference evidence="5" key="1">
    <citation type="journal article" date="2020" name="Fungal Divers.">
        <title>Resolving the Mortierellaceae phylogeny through synthesis of multi-gene phylogenetics and phylogenomics.</title>
        <authorList>
            <person name="Vandepol N."/>
            <person name="Liber J."/>
            <person name="Desiro A."/>
            <person name="Na H."/>
            <person name="Kennedy M."/>
            <person name="Barry K."/>
            <person name="Grigoriev I.V."/>
            <person name="Miller A.N."/>
            <person name="O'Donnell K."/>
            <person name="Stajich J.E."/>
            <person name="Bonito G."/>
        </authorList>
    </citation>
    <scope>NUCLEOTIDE SEQUENCE</scope>
    <source>
        <strain evidence="5">CK1249</strain>
    </source>
</reference>
<sequence>MALDKDLEPPLSILEQDRAKHAQEESQSSDSQSNKRPSKKLSSAEAALRKEQNRAAQRAFRERKERHLQQLENLIKDLKDQQFVITTRFQREVQQLNAYIGTILNENHYLREVVYAFEVALSSSGNPSLLEDVKHQLHRRHYEKQGQSHPPQPSVASQHPPPGREFQTTPWSFSPQSPGALSLHHPPALQDPPHPLALSRVGPLQEAAVETTNRDVLYKAPPLFVSVGPQDGTVTAIDPSAPLSVPRPSFAPPGTHLPRHTEYTKHPTLFDELQSSLFPPGTLQSLVQNGMASPQEVVDDITLFDNMPEDAAGRAQKSTRDNHNHHQHQHQHHQQSFAKSGSTTGPKHTVHGAHRLQKEFAVLLNATPATDPNIDPMVYAIPHDARIDLIPCPKLRAQMILHQHKYDLDELYQLLIEGAICHGPPLDVHSWEFLMGMDMERIRRKVWPRKAL</sequence>
<protein>
    <recommendedName>
        <fullName evidence="4">BZIP domain-containing protein</fullName>
    </recommendedName>
</protein>
<dbReference type="InterPro" id="IPR021833">
    <property type="entry name" value="DUF3425"/>
</dbReference>
<dbReference type="InterPro" id="IPR050936">
    <property type="entry name" value="AP-1-like"/>
</dbReference>
<proteinExistence type="predicted"/>
<organism evidence="5 6">
    <name type="scientific">Mortierella alpina</name>
    <name type="common">Oleaginous fungus</name>
    <name type="synonym">Mortierella renispora</name>
    <dbReference type="NCBI Taxonomy" id="64518"/>
    <lineage>
        <taxon>Eukaryota</taxon>
        <taxon>Fungi</taxon>
        <taxon>Fungi incertae sedis</taxon>
        <taxon>Mucoromycota</taxon>
        <taxon>Mortierellomycotina</taxon>
        <taxon>Mortierellomycetes</taxon>
        <taxon>Mortierellales</taxon>
        <taxon>Mortierellaceae</taxon>
        <taxon>Mortierella</taxon>
    </lineage>
</organism>